<accession>A0A934VV16</accession>
<keyword evidence="3" id="KW-1185">Reference proteome</keyword>
<dbReference type="PANTHER" id="PTHR14087:SF7">
    <property type="entry name" value="THYMOCYTE NUCLEAR PROTEIN 1"/>
    <property type="match status" value="1"/>
</dbReference>
<evidence type="ECO:0000259" key="1">
    <source>
        <dbReference type="Pfam" id="PF01878"/>
    </source>
</evidence>
<gene>
    <name evidence="2" type="ORF">JIN85_04800</name>
</gene>
<sequence>MSHWLIKSEPDVFSITDLEKVGREPWNGVRNYQARNYMWKDMKPGDLALFYHSNAKPPGVAGVAKVASEAYPDPSQFDEKSEYFDPKATQEKPRWWLVDFEYVGAFKELLPLDSLKNDEVLQEMIVCQRGSRLSITPVEKVHFTRVCKLAGWKP</sequence>
<comment type="caution">
    <text evidence="2">The sequence shown here is derived from an EMBL/GenBank/DDBJ whole genome shotgun (WGS) entry which is preliminary data.</text>
</comment>
<dbReference type="Pfam" id="PF01878">
    <property type="entry name" value="EVE"/>
    <property type="match status" value="1"/>
</dbReference>
<dbReference type="RefSeq" id="WP_200268141.1">
    <property type="nucleotide sequence ID" value="NZ_JAENIJ010000005.1"/>
</dbReference>
<dbReference type="InterPro" id="IPR052181">
    <property type="entry name" value="5hmC_binding"/>
</dbReference>
<dbReference type="Gene3D" id="3.10.590.10">
    <property type="entry name" value="ph1033 like domains"/>
    <property type="match status" value="1"/>
</dbReference>
<reference evidence="2" key="1">
    <citation type="submission" date="2021-01" db="EMBL/GenBank/DDBJ databases">
        <title>Modified the classification status of verrucomicrobia.</title>
        <authorList>
            <person name="Feng X."/>
        </authorList>
    </citation>
    <scope>NUCLEOTIDE SEQUENCE</scope>
    <source>
        <strain evidence="2">KCTC 22041</strain>
    </source>
</reference>
<dbReference type="PANTHER" id="PTHR14087">
    <property type="entry name" value="THYMOCYTE NUCLEAR PROTEIN 1"/>
    <property type="match status" value="1"/>
</dbReference>
<dbReference type="InterPro" id="IPR015947">
    <property type="entry name" value="PUA-like_sf"/>
</dbReference>
<dbReference type="SUPFAM" id="SSF88697">
    <property type="entry name" value="PUA domain-like"/>
    <property type="match status" value="1"/>
</dbReference>
<organism evidence="2 3">
    <name type="scientific">Luteolibacter pohnpeiensis</name>
    <dbReference type="NCBI Taxonomy" id="454153"/>
    <lineage>
        <taxon>Bacteria</taxon>
        <taxon>Pseudomonadati</taxon>
        <taxon>Verrucomicrobiota</taxon>
        <taxon>Verrucomicrobiia</taxon>
        <taxon>Verrucomicrobiales</taxon>
        <taxon>Verrucomicrobiaceae</taxon>
        <taxon>Luteolibacter</taxon>
    </lineage>
</organism>
<evidence type="ECO:0000313" key="3">
    <source>
        <dbReference type="Proteomes" id="UP000603141"/>
    </source>
</evidence>
<dbReference type="CDD" id="cd21133">
    <property type="entry name" value="EVE"/>
    <property type="match status" value="1"/>
</dbReference>
<dbReference type="InterPro" id="IPR047197">
    <property type="entry name" value="THYN1-like_EVE"/>
</dbReference>
<dbReference type="AlphaFoldDB" id="A0A934VV16"/>
<evidence type="ECO:0000313" key="2">
    <source>
        <dbReference type="EMBL" id="MBK1881720.1"/>
    </source>
</evidence>
<dbReference type="Proteomes" id="UP000603141">
    <property type="component" value="Unassembled WGS sequence"/>
</dbReference>
<dbReference type="EMBL" id="JAENIJ010000005">
    <property type="protein sequence ID" value="MBK1881720.1"/>
    <property type="molecule type" value="Genomic_DNA"/>
</dbReference>
<dbReference type="InterPro" id="IPR002740">
    <property type="entry name" value="EVE_domain"/>
</dbReference>
<feature type="domain" description="EVE" evidence="1">
    <location>
        <begin position="3"/>
        <end position="149"/>
    </location>
</feature>
<protein>
    <submittedName>
        <fullName evidence="2">EVE domain-containing protein</fullName>
    </submittedName>
</protein>
<name>A0A934VV16_9BACT</name>
<proteinExistence type="predicted"/>